<evidence type="ECO:0000313" key="3">
    <source>
        <dbReference type="EMBL" id="PQP12656.1"/>
    </source>
</evidence>
<reference evidence="4" key="1">
    <citation type="submission" date="2018-02" db="EMBL/GenBank/DDBJ databases">
        <title>Draft genome sequencing of Rhodococcus opacus KU647198.</title>
        <authorList>
            <person name="Zheng B.-X."/>
        </authorList>
    </citation>
    <scope>NUCLEOTIDE SEQUENCE [LARGE SCALE GENOMIC DNA]</scope>
    <source>
        <strain evidence="4">04-OD7</strain>
    </source>
</reference>
<dbReference type="InterPro" id="IPR002878">
    <property type="entry name" value="ChsH2_C"/>
</dbReference>
<dbReference type="Proteomes" id="UP000239290">
    <property type="component" value="Unassembled WGS sequence"/>
</dbReference>
<proteinExistence type="predicted"/>
<dbReference type="Pfam" id="PF12172">
    <property type="entry name" value="zf-ChsH2"/>
    <property type="match status" value="1"/>
</dbReference>
<dbReference type="EMBL" id="PUIO01000105">
    <property type="protein sequence ID" value="PQP12656.1"/>
    <property type="molecule type" value="Genomic_DNA"/>
</dbReference>
<organism evidence="3 4">
    <name type="scientific">Rhodococcus opacus</name>
    <name type="common">Nocardia opaca</name>
    <dbReference type="NCBI Taxonomy" id="37919"/>
    <lineage>
        <taxon>Bacteria</taxon>
        <taxon>Bacillati</taxon>
        <taxon>Actinomycetota</taxon>
        <taxon>Actinomycetes</taxon>
        <taxon>Mycobacteriales</taxon>
        <taxon>Nocardiaceae</taxon>
        <taxon>Rhodococcus</taxon>
    </lineage>
</organism>
<dbReference type="PANTHER" id="PTHR34075:SF5">
    <property type="entry name" value="BLR3430 PROTEIN"/>
    <property type="match status" value="1"/>
</dbReference>
<dbReference type="InterPro" id="IPR052513">
    <property type="entry name" value="Thioester_dehydratase-like"/>
</dbReference>
<dbReference type="RefSeq" id="WP_105423866.1">
    <property type="nucleotide sequence ID" value="NZ_PUIO01000105.1"/>
</dbReference>
<dbReference type="InterPro" id="IPR022002">
    <property type="entry name" value="ChsH2_Znr"/>
</dbReference>
<dbReference type="InterPro" id="IPR012340">
    <property type="entry name" value="NA-bd_OB-fold"/>
</dbReference>
<comment type="caution">
    <text evidence="3">The sequence shown here is derived from an EMBL/GenBank/DDBJ whole genome shotgun (WGS) entry which is preliminary data.</text>
</comment>
<name>A0A2S8ICZ3_RHOOP</name>
<dbReference type="AlphaFoldDB" id="A0A2S8ICZ3"/>
<feature type="domain" description="ChsH2 rubredoxin-like zinc ribbon" evidence="2">
    <location>
        <begin position="17"/>
        <end position="52"/>
    </location>
</feature>
<sequence>MWTRAAPEPSELARPFWEGCNARRLLIQRCRTCGMFIHHPEPECTRCSGTNLFFDEVSGQGRIETFTVVHRSFVPGYQDATPYVVGWIALPEQRNLRVFSAILGESVTARVAIDAPVEVRFEDVAGFGAVPVFELT</sequence>
<evidence type="ECO:0000259" key="2">
    <source>
        <dbReference type="Pfam" id="PF12172"/>
    </source>
</evidence>
<dbReference type="SUPFAM" id="SSF50249">
    <property type="entry name" value="Nucleic acid-binding proteins"/>
    <property type="match status" value="1"/>
</dbReference>
<dbReference type="PANTHER" id="PTHR34075">
    <property type="entry name" value="BLR3430 PROTEIN"/>
    <property type="match status" value="1"/>
</dbReference>
<protein>
    <recommendedName>
        <fullName evidence="5">DNA-binding protein</fullName>
    </recommendedName>
</protein>
<feature type="domain" description="ChsH2 C-terminal OB-fold" evidence="1">
    <location>
        <begin position="56"/>
        <end position="122"/>
    </location>
</feature>
<gene>
    <name evidence="3" type="ORF">C5613_42655</name>
</gene>
<dbReference type="Pfam" id="PF01796">
    <property type="entry name" value="OB_ChsH2_C"/>
    <property type="match status" value="1"/>
</dbReference>
<evidence type="ECO:0000259" key="1">
    <source>
        <dbReference type="Pfam" id="PF01796"/>
    </source>
</evidence>
<accession>A0A2S8ICZ3</accession>
<evidence type="ECO:0000313" key="4">
    <source>
        <dbReference type="Proteomes" id="UP000239290"/>
    </source>
</evidence>
<dbReference type="Gene3D" id="6.10.30.10">
    <property type="match status" value="1"/>
</dbReference>
<evidence type="ECO:0008006" key="5">
    <source>
        <dbReference type="Google" id="ProtNLM"/>
    </source>
</evidence>